<gene>
    <name evidence="23" type="ORF">SAMN02583745_02602</name>
</gene>
<keyword evidence="14 22" id="KW-0449">Lipoprotein</keyword>
<keyword evidence="8 19" id="KW-0479">Metal-binding</keyword>
<keyword evidence="13" id="KW-0564">Palmitate</keyword>
<evidence type="ECO:0000256" key="13">
    <source>
        <dbReference type="ARBA" id="ARBA00023139"/>
    </source>
</evidence>
<keyword evidence="9 22" id="KW-0732">Signal</keyword>
<evidence type="ECO:0000256" key="8">
    <source>
        <dbReference type="ARBA" id="ARBA00022723"/>
    </source>
</evidence>
<dbReference type="STRING" id="1123402.SAMN02583745_02602"/>
<dbReference type="GO" id="GO:0046872">
    <property type="term" value="F:metal ion binding"/>
    <property type="evidence" value="ECO:0007669"/>
    <property type="project" value="UniProtKB-UniRule"/>
</dbReference>
<keyword evidence="12" id="KW-0472">Membrane</keyword>
<evidence type="ECO:0000256" key="17">
    <source>
        <dbReference type="ARBA" id="ARBA00053908"/>
    </source>
</evidence>
<dbReference type="InterPro" id="IPR024932">
    <property type="entry name" value="ApbE"/>
</dbReference>
<reference evidence="24" key="1">
    <citation type="submission" date="2016-10" db="EMBL/GenBank/DDBJ databases">
        <authorList>
            <person name="Varghese N."/>
            <person name="Submissions S."/>
        </authorList>
    </citation>
    <scope>NUCLEOTIDE SEQUENCE [LARGE SCALE GENOMIC DNA]</scope>
    <source>
        <strain evidence="24">DSM 18579</strain>
    </source>
</reference>
<evidence type="ECO:0000256" key="1">
    <source>
        <dbReference type="ARBA" id="ARBA00008282"/>
    </source>
</evidence>
<dbReference type="PANTHER" id="PTHR30040:SF2">
    <property type="entry name" value="FAD:PROTEIN FMN TRANSFERASE"/>
    <property type="match status" value="1"/>
</dbReference>
<keyword evidence="24" id="KW-1185">Reference proteome</keyword>
<evidence type="ECO:0000256" key="7">
    <source>
        <dbReference type="ARBA" id="ARBA00022679"/>
    </source>
</evidence>
<evidence type="ECO:0000256" key="5">
    <source>
        <dbReference type="ARBA" id="ARBA00022519"/>
    </source>
</evidence>
<feature type="binding site" evidence="20">
    <location>
        <position position="203"/>
    </location>
    <ligand>
        <name>FAD</name>
        <dbReference type="ChEBI" id="CHEBI:57692"/>
    </ligand>
</feature>
<proteinExistence type="inferred from homology"/>
<dbReference type="RefSeq" id="WP_093321948.1">
    <property type="nucleotide sequence ID" value="NZ_FOHV01000034.1"/>
</dbReference>
<keyword evidence="4" id="KW-1003">Cell membrane</keyword>
<keyword evidence="11 19" id="KW-0460">Magnesium</keyword>
<comment type="subcellular location">
    <subcellularLocation>
        <location evidence="18 22">Cell inner membrane</location>
        <topology evidence="18 22">Lipid-anchor</topology>
        <orientation evidence="18 22">Periplasmic side</orientation>
    </subcellularLocation>
</comment>
<dbReference type="InterPro" id="IPR003374">
    <property type="entry name" value="ApbE-like_sf"/>
</dbReference>
<comment type="cofactor">
    <cofactor evidence="21">
        <name>Mg(2+)</name>
        <dbReference type="ChEBI" id="CHEBI:18420"/>
    </cofactor>
    <cofactor evidence="21">
        <name>Mn(2+)</name>
        <dbReference type="ChEBI" id="CHEBI:29035"/>
    </cofactor>
    <text evidence="21">Magnesium. Can also use manganese.</text>
</comment>
<organism evidence="23 24">
    <name type="scientific">Thorsellia anophelis DSM 18579</name>
    <dbReference type="NCBI Taxonomy" id="1123402"/>
    <lineage>
        <taxon>Bacteria</taxon>
        <taxon>Pseudomonadati</taxon>
        <taxon>Pseudomonadota</taxon>
        <taxon>Gammaproteobacteria</taxon>
        <taxon>Enterobacterales</taxon>
        <taxon>Thorselliaceae</taxon>
        <taxon>Thorsellia</taxon>
    </lineage>
</organism>
<evidence type="ECO:0000256" key="12">
    <source>
        <dbReference type="ARBA" id="ARBA00023136"/>
    </source>
</evidence>
<evidence type="ECO:0000256" key="16">
    <source>
        <dbReference type="ARBA" id="ARBA00048540"/>
    </source>
</evidence>
<feature type="binding site" evidence="21">
    <location>
        <position position="200"/>
    </location>
    <ligand>
        <name>Mg(2+)</name>
        <dbReference type="ChEBI" id="CHEBI:18420"/>
    </ligand>
</feature>
<evidence type="ECO:0000256" key="4">
    <source>
        <dbReference type="ARBA" id="ARBA00022475"/>
    </source>
</evidence>
<feature type="binding site" evidence="21">
    <location>
        <position position="318"/>
    </location>
    <ligand>
        <name>Mg(2+)</name>
        <dbReference type="ChEBI" id="CHEBI:18420"/>
    </ligand>
</feature>
<comment type="similarity">
    <text evidence="1 19 22">Belongs to the ApbE family.</text>
</comment>
<keyword evidence="6 19" id="KW-0285">Flavoprotein</keyword>
<feature type="binding site" evidence="20">
    <location>
        <position position="288"/>
    </location>
    <ligand>
        <name>FAD</name>
        <dbReference type="ChEBI" id="CHEBI:57692"/>
    </ligand>
</feature>
<dbReference type="GO" id="GO:0016740">
    <property type="term" value="F:transferase activity"/>
    <property type="evidence" value="ECO:0007669"/>
    <property type="project" value="UniProtKB-UniRule"/>
</dbReference>
<evidence type="ECO:0000256" key="18">
    <source>
        <dbReference type="ARBA" id="ARBA00060485"/>
    </source>
</evidence>
<comment type="catalytic activity">
    <reaction evidence="16 19 22">
        <text>L-threonyl-[protein] + FAD = FMN-L-threonyl-[protein] + AMP + H(+)</text>
        <dbReference type="Rhea" id="RHEA:36847"/>
        <dbReference type="Rhea" id="RHEA-COMP:11060"/>
        <dbReference type="Rhea" id="RHEA-COMP:11061"/>
        <dbReference type="ChEBI" id="CHEBI:15378"/>
        <dbReference type="ChEBI" id="CHEBI:30013"/>
        <dbReference type="ChEBI" id="CHEBI:57692"/>
        <dbReference type="ChEBI" id="CHEBI:74257"/>
        <dbReference type="ChEBI" id="CHEBI:456215"/>
        <dbReference type="EC" id="2.7.1.180"/>
    </reaction>
</comment>
<dbReference type="GO" id="GO:0005886">
    <property type="term" value="C:plasma membrane"/>
    <property type="evidence" value="ECO:0007669"/>
    <property type="project" value="UniProtKB-SubCell"/>
</dbReference>
<evidence type="ECO:0000256" key="20">
    <source>
        <dbReference type="PIRSR" id="PIRSR006268-1"/>
    </source>
</evidence>
<dbReference type="OrthoDB" id="9778595at2"/>
<feature type="binding site" evidence="20">
    <location>
        <position position="94"/>
    </location>
    <ligand>
        <name>FAD</name>
        <dbReference type="ChEBI" id="CHEBI:57692"/>
    </ligand>
</feature>
<evidence type="ECO:0000256" key="22">
    <source>
        <dbReference type="RuleBase" id="RU363002"/>
    </source>
</evidence>
<dbReference type="Proteomes" id="UP000242642">
    <property type="component" value="Unassembled WGS sequence"/>
</dbReference>
<comment type="function">
    <text evidence="17">Flavin transferase that catalyzes the transfer of the FMN moiety of FAD and its covalent binding to the hydroxyl group of a threonine residue in a target flavoprotein such as NqrB and NqrC, two subunits of the NQR complex.</text>
</comment>
<accession>A0A1I0F3G1</accession>
<evidence type="ECO:0000256" key="3">
    <source>
        <dbReference type="ARBA" id="ARBA00016337"/>
    </source>
</evidence>
<keyword evidence="7 19" id="KW-0808">Transferase</keyword>
<dbReference type="EMBL" id="FOHV01000034">
    <property type="protein sequence ID" value="SET51764.1"/>
    <property type="molecule type" value="Genomic_DNA"/>
</dbReference>
<keyword evidence="5 22" id="KW-0997">Cell inner membrane</keyword>
<dbReference type="PIRSF" id="PIRSF006268">
    <property type="entry name" value="ApbE"/>
    <property type="match status" value="1"/>
</dbReference>
<feature type="binding site" evidence="20">
    <location>
        <position position="50"/>
    </location>
    <ligand>
        <name>FAD</name>
        <dbReference type="ChEBI" id="CHEBI:57692"/>
    </ligand>
</feature>
<evidence type="ECO:0000256" key="2">
    <source>
        <dbReference type="ARBA" id="ARBA00011955"/>
    </source>
</evidence>
<evidence type="ECO:0000256" key="21">
    <source>
        <dbReference type="PIRSR" id="PIRSR006268-2"/>
    </source>
</evidence>
<evidence type="ECO:0000256" key="9">
    <source>
        <dbReference type="ARBA" id="ARBA00022729"/>
    </source>
</evidence>
<dbReference type="EC" id="2.7.1.180" evidence="2 19"/>
<keyword evidence="10 19" id="KW-0274">FAD</keyword>
<evidence type="ECO:0000256" key="14">
    <source>
        <dbReference type="ARBA" id="ARBA00023288"/>
    </source>
</evidence>
<feature type="binding site" evidence="20">
    <location>
        <position position="197"/>
    </location>
    <ligand>
        <name>FAD</name>
        <dbReference type="ChEBI" id="CHEBI:57692"/>
    </ligand>
</feature>
<feature type="binding site" evidence="21">
    <location>
        <position position="314"/>
    </location>
    <ligand>
        <name>Mg(2+)</name>
        <dbReference type="ChEBI" id="CHEBI:18420"/>
    </ligand>
</feature>
<dbReference type="PANTHER" id="PTHR30040">
    <property type="entry name" value="THIAMINE BIOSYNTHESIS LIPOPROTEIN APBE"/>
    <property type="match status" value="1"/>
</dbReference>
<evidence type="ECO:0000256" key="19">
    <source>
        <dbReference type="PIRNR" id="PIRNR006268"/>
    </source>
</evidence>
<dbReference type="PROSITE" id="PS51257">
    <property type="entry name" value="PROKAR_LIPOPROTEIN"/>
    <property type="match status" value="1"/>
</dbReference>
<name>A0A1I0F3G1_9GAMM</name>
<dbReference type="FunFam" id="3.10.520.10:FF:000001">
    <property type="entry name" value="FAD:protein FMN transferase"/>
    <property type="match status" value="1"/>
</dbReference>
<evidence type="ECO:0000256" key="15">
    <source>
        <dbReference type="ARBA" id="ARBA00031306"/>
    </source>
</evidence>
<evidence type="ECO:0000313" key="24">
    <source>
        <dbReference type="Proteomes" id="UP000242642"/>
    </source>
</evidence>
<evidence type="ECO:0000256" key="10">
    <source>
        <dbReference type="ARBA" id="ARBA00022827"/>
    </source>
</evidence>
<dbReference type="Pfam" id="PF02424">
    <property type="entry name" value="ApbE"/>
    <property type="match status" value="1"/>
</dbReference>
<evidence type="ECO:0000256" key="11">
    <source>
        <dbReference type="ARBA" id="ARBA00022842"/>
    </source>
</evidence>
<dbReference type="SUPFAM" id="SSF143631">
    <property type="entry name" value="ApbE-like"/>
    <property type="match status" value="1"/>
</dbReference>
<feature type="signal peptide" evidence="22">
    <location>
        <begin position="1"/>
        <end position="34"/>
    </location>
</feature>
<dbReference type="Gene3D" id="3.10.520.10">
    <property type="entry name" value="ApbE-like domains"/>
    <property type="match status" value="1"/>
</dbReference>
<sequence>MYNKQSPSKFFKPILSLTFIVAAVSTLSSCDNNAKNEQTLIMHELKGQTMGTYYNIKYVTKATADSETTILSPEAIQAEVDKYLEAINDDISTYRTHSALSLFNQSTSLEPIKIPESMAENILISQKVGRATHNAMDITVGPLVNLWGFGPEKVPDKVPTDEMIDIAKSKVGLDKLTLISQNDGFYLQKHIPELYVDLSTVGEGYGADEVGKLLRKLGITDYLVSIGGTINALGVNDKGKEWRVAIEKPSDTEFEVQQAIDLRGQSISTAGSYRNYFEKNGKRYSHVIDPSTGKPIEHKLVSATVISPTALEADAWDTGLMVLGRDKALEVAEKNGLAVYLITKTDAGFEVDMTENFQAFLAN</sequence>
<dbReference type="AlphaFoldDB" id="A0A1I0F3G1"/>
<evidence type="ECO:0000313" key="23">
    <source>
        <dbReference type="EMBL" id="SET51764.1"/>
    </source>
</evidence>
<feature type="chain" id="PRO_5017099414" description="FAD:protein FMN transferase" evidence="22">
    <location>
        <begin position="35"/>
        <end position="363"/>
    </location>
</feature>
<feature type="binding site" evidence="20">
    <location>
        <begin position="135"/>
        <end position="137"/>
    </location>
    <ligand>
        <name>FAD</name>
        <dbReference type="ChEBI" id="CHEBI:57692"/>
    </ligand>
</feature>
<protein>
    <recommendedName>
        <fullName evidence="3 19">FAD:protein FMN transferase</fullName>
        <ecNumber evidence="2 19">2.7.1.180</ecNumber>
    </recommendedName>
    <alternativeName>
        <fullName evidence="15 19">Flavin transferase</fullName>
    </alternativeName>
</protein>
<evidence type="ECO:0000256" key="6">
    <source>
        <dbReference type="ARBA" id="ARBA00022630"/>
    </source>
</evidence>